<dbReference type="Gene3D" id="6.10.140.1350">
    <property type="match status" value="1"/>
</dbReference>
<feature type="compositionally biased region" description="Low complexity" evidence="8">
    <location>
        <begin position="43"/>
        <end position="55"/>
    </location>
</feature>
<dbReference type="PANTHER" id="PTHR13437">
    <property type="entry name" value="NUCLEOPORIN P58/P45 NUCLEOPORIN-LIKE PROTEIN 1"/>
    <property type="match status" value="1"/>
</dbReference>
<feature type="compositionally biased region" description="Low complexity" evidence="8">
    <location>
        <begin position="279"/>
        <end position="292"/>
    </location>
</feature>
<feature type="compositionally biased region" description="Low complexity" evidence="8">
    <location>
        <begin position="122"/>
        <end position="133"/>
    </location>
</feature>
<keyword evidence="7" id="KW-0539">Nucleus</keyword>
<evidence type="ECO:0000256" key="5">
    <source>
        <dbReference type="ARBA" id="ARBA00023010"/>
    </source>
</evidence>
<keyword evidence="5" id="KW-0811">Translocation</keyword>
<reference evidence="9 10" key="1">
    <citation type="submission" date="2024-05" db="EMBL/GenBank/DDBJ databases">
        <title>A draft genome resource for the thread blight pathogen Marasmius tenuissimus strain MS-2.</title>
        <authorList>
            <person name="Yulfo-Soto G.E."/>
            <person name="Baruah I.K."/>
            <person name="Amoako-Attah I."/>
            <person name="Bukari Y."/>
            <person name="Meinhardt L.W."/>
            <person name="Bailey B.A."/>
            <person name="Cohen S.P."/>
        </authorList>
    </citation>
    <scope>NUCLEOTIDE SEQUENCE [LARGE SCALE GENOMIC DNA]</scope>
    <source>
        <strain evidence="9 10">MS-2</strain>
    </source>
</reference>
<feature type="compositionally biased region" description="Low complexity" evidence="8">
    <location>
        <begin position="185"/>
        <end position="197"/>
    </location>
</feature>
<dbReference type="Proteomes" id="UP001437256">
    <property type="component" value="Unassembled WGS sequence"/>
</dbReference>
<name>A0ABR2ZUG7_9AGAR</name>
<feature type="region of interest" description="Disordered" evidence="8">
    <location>
        <begin position="1"/>
        <end position="98"/>
    </location>
</feature>
<dbReference type="GO" id="GO:0016491">
    <property type="term" value="F:oxidoreductase activity"/>
    <property type="evidence" value="ECO:0007669"/>
    <property type="project" value="UniProtKB-KW"/>
</dbReference>
<evidence type="ECO:0000256" key="1">
    <source>
        <dbReference type="ARBA" id="ARBA00004567"/>
    </source>
</evidence>
<evidence type="ECO:0000313" key="10">
    <source>
        <dbReference type="Proteomes" id="UP001437256"/>
    </source>
</evidence>
<sequence length="558" mass="58848">MFANSSSAFGIKPAGTTGTSIFGQPQQQPQQTTGTSLFGGNNAQTQAQPSTATQSMFGNNSTTPATGSLFGGGGTGAFGQQNQQKPAGTGLFGQQSTGGLFGQISTATAAEWRDGDGDRINQQQQQQQQQPQQGAGTGTGLFGQSNTGGSLFGQNNQQQQQQQQGGTGTGLFGQSNAGGTGTGLFGQNNQQQQGTGNSLFGQSNTGGTGTGLFGQNNQQQQQGATGGGLFGQSTTGGTGLFGQNNQSTAGGGLFGQNNQQSTAGTGLFGQNAGTGMFGQSQQQQPQQQQQSSLFGGGNTQQNGSSLWGKPAGQQQPQIGNQQAPPFTKTTKFNDLPDEMKRFFEQIDTHIQGRVQISKELHQRKLGEEATKGQELVRSVHRDLAQTSTTIRNDLQFTRDLKAKADQAVQDTIVACRIVDGFKNTQANGGYLKDHASFPLEFFTRITRQTKERLAWYKSTIEQIERKLSSMASQPTITPQRVVSALQAQHATFLSLAGRTATLDADLQKIKAIYTQLWRARTGSVRDPFDGGADIDEQGLGPGVSVNGIGGSFSMLNVR</sequence>
<keyword evidence="3" id="KW-0509">mRNA transport</keyword>
<keyword evidence="2" id="KW-0813">Transport</keyword>
<evidence type="ECO:0000256" key="7">
    <source>
        <dbReference type="ARBA" id="ARBA00023242"/>
    </source>
</evidence>
<evidence type="ECO:0000256" key="8">
    <source>
        <dbReference type="SAM" id="MobiDB-lite"/>
    </source>
</evidence>
<evidence type="ECO:0000256" key="4">
    <source>
        <dbReference type="ARBA" id="ARBA00022927"/>
    </source>
</evidence>
<evidence type="ECO:0000256" key="6">
    <source>
        <dbReference type="ARBA" id="ARBA00023132"/>
    </source>
</evidence>
<comment type="subcellular location">
    <subcellularLocation>
        <location evidence="1">Nucleus</location>
        <location evidence="1">Nuclear pore complex</location>
    </subcellularLocation>
</comment>
<feature type="compositionally biased region" description="Low complexity" evidence="8">
    <location>
        <begin position="23"/>
        <end position="35"/>
    </location>
</feature>
<dbReference type="InterPro" id="IPR025574">
    <property type="entry name" value="Nucleoporin_FG_rpt"/>
</dbReference>
<evidence type="ECO:0000256" key="3">
    <source>
        <dbReference type="ARBA" id="ARBA00022816"/>
    </source>
</evidence>
<proteinExistence type="predicted"/>
<feature type="compositionally biased region" description="Polar residues" evidence="8">
    <location>
        <begin position="80"/>
        <end position="98"/>
    </location>
</feature>
<keyword evidence="6" id="KW-0906">Nuclear pore complex</keyword>
<dbReference type="Pfam" id="PF13634">
    <property type="entry name" value="Nucleoporin_FG"/>
    <property type="match status" value="2"/>
</dbReference>
<feature type="compositionally biased region" description="Gly residues" evidence="8">
    <location>
        <begin position="165"/>
        <end position="184"/>
    </location>
</feature>
<feature type="compositionally biased region" description="Low complexity" evidence="8">
    <location>
        <begin position="213"/>
        <end position="223"/>
    </location>
</feature>
<keyword evidence="4" id="KW-0653">Protein transport</keyword>
<keyword evidence="10" id="KW-1185">Reference proteome</keyword>
<protein>
    <submittedName>
        <fullName evidence="9">Nucleoporin nup49/NSP49 (Nuclear pore protein nup49/NSP49)</fullName>
        <ecNumber evidence="9">1.8.5.7</ecNumber>
    </submittedName>
</protein>
<accession>A0ABR2ZUG7</accession>
<feature type="compositionally biased region" description="Gly residues" evidence="8">
    <location>
        <begin position="224"/>
        <end position="240"/>
    </location>
</feature>
<feature type="compositionally biased region" description="Polar residues" evidence="8">
    <location>
        <begin position="255"/>
        <end position="264"/>
    </location>
</feature>
<keyword evidence="9" id="KW-0560">Oxidoreductase</keyword>
<dbReference type="PANTHER" id="PTHR13437:SF2">
    <property type="entry name" value="NUCLEOPORIN P58_P45"/>
    <property type="match status" value="1"/>
</dbReference>
<evidence type="ECO:0000313" key="9">
    <source>
        <dbReference type="EMBL" id="KAL0065246.1"/>
    </source>
</evidence>
<evidence type="ECO:0000256" key="2">
    <source>
        <dbReference type="ARBA" id="ARBA00022448"/>
    </source>
</evidence>
<feature type="compositionally biased region" description="Low complexity" evidence="8">
    <location>
        <begin position="310"/>
        <end position="325"/>
    </location>
</feature>
<gene>
    <name evidence="9" type="primary">NUP49</name>
    <name evidence="9" type="ORF">AAF712_007757</name>
</gene>
<dbReference type="InterPro" id="IPR024882">
    <property type="entry name" value="NUP58/p45/49"/>
</dbReference>
<comment type="caution">
    <text evidence="9">The sequence shown here is derived from an EMBL/GenBank/DDBJ whole genome shotgun (WGS) entry which is preliminary data.</text>
</comment>
<feature type="region of interest" description="Disordered" evidence="8">
    <location>
        <begin position="117"/>
        <end position="333"/>
    </location>
</feature>
<dbReference type="EC" id="1.8.5.7" evidence="9"/>
<organism evidence="9 10">
    <name type="scientific">Marasmius tenuissimus</name>
    <dbReference type="NCBI Taxonomy" id="585030"/>
    <lineage>
        <taxon>Eukaryota</taxon>
        <taxon>Fungi</taxon>
        <taxon>Dikarya</taxon>
        <taxon>Basidiomycota</taxon>
        <taxon>Agaricomycotina</taxon>
        <taxon>Agaricomycetes</taxon>
        <taxon>Agaricomycetidae</taxon>
        <taxon>Agaricales</taxon>
        <taxon>Marasmiineae</taxon>
        <taxon>Marasmiaceae</taxon>
        <taxon>Marasmius</taxon>
    </lineage>
</organism>
<feature type="compositionally biased region" description="Low complexity" evidence="8">
    <location>
        <begin position="148"/>
        <end position="164"/>
    </location>
</feature>
<dbReference type="EMBL" id="JBBXMP010000050">
    <property type="protein sequence ID" value="KAL0065246.1"/>
    <property type="molecule type" value="Genomic_DNA"/>
</dbReference>